<dbReference type="InterPro" id="IPR023186">
    <property type="entry name" value="IUNH"/>
</dbReference>
<dbReference type="AlphaFoldDB" id="A0AA36E8P0"/>
<dbReference type="GO" id="GO:0005829">
    <property type="term" value="C:cytosol"/>
    <property type="evidence" value="ECO:0007669"/>
    <property type="project" value="TreeGrafter"/>
</dbReference>
<protein>
    <recommendedName>
        <fullName evidence="4">Inosine/uridine-preferring nucleoside hydrolase domain-containing protein</fullName>
    </recommendedName>
</protein>
<gene>
    <name evidence="5" type="ORF">LSALG_LOCUS26658</name>
</gene>
<dbReference type="Proteomes" id="UP001177003">
    <property type="component" value="Chromosome 5"/>
</dbReference>
<reference evidence="5" key="1">
    <citation type="submission" date="2023-04" db="EMBL/GenBank/DDBJ databases">
        <authorList>
            <person name="Vijverberg K."/>
            <person name="Xiong W."/>
            <person name="Schranz E."/>
        </authorList>
    </citation>
    <scope>NUCLEOTIDE SEQUENCE</scope>
</reference>
<dbReference type="GO" id="GO:0008477">
    <property type="term" value="F:purine nucleosidase activity"/>
    <property type="evidence" value="ECO:0007669"/>
    <property type="project" value="TreeGrafter"/>
</dbReference>
<keyword evidence="3" id="KW-0326">Glycosidase</keyword>
<name>A0AA36E8P0_LACSI</name>
<evidence type="ECO:0000313" key="5">
    <source>
        <dbReference type="EMBL" id="CAI9287291.1"/>
    </source>
</evidence>
<feature type="domain" description="Inosine/uridine-preferring nucleoside hydrolase" evidence="4">
    <location>
        <begin position="8"/>
        <end position="61"/>
    </location>
</feature>
<dbReference type="InterPro" id="IPR036452">
    <property type="entry name" value="Ribo_hydro-like"/>
</dbReference>
<dbReference type="Pfam" id="PF01156">
    <property type="entry name" value="IU_nuc_hydro"/>
    <property type="match status" value="1"/>
</dbReference>
<evidence type="ECO:0000256" key="2">
    <source>
        <dbReference type="ARBA" id="ARBA00022801"/>
    </source>
</evidence>
<dbReference type="PANTHER" id="PTHR12304:SF4">
    <property type="entry name" value="URIDINE NUCLEOSIDASE"/>
    <property type="match status" value="1"/>
</dbReference>
<dbReference type="EMBL" id="OX465081">
    <property type="protein sequence ID" value="CAI9287291.1"/>
    <property type="molecule type" value="Genomic_DNA"/>
</dbReference>
<proteinExistence type="inferred from homology"/>
<comment type="similarity">
    <text evidence="1">Belongs to the IUNH family.</text>
</comment>
<keyword evidence="2" id="KW-0378">Hydrolase</keyword>
<evidence type="ECO:0000313" key="6">
    <source>
        <dbReference type="Proteomes" id="UP001177003"/>
    </source>
</evidence>
<evidence type="ECO:0000256" key="3">
    <source>
        <dbReference type="ARBA" id="ARBA00023295"/>
    </source>
</evidence>
<dbReference type="SUPFAM" id="SSF53590">
    <property type="entry name" value="Nucleoside hydrolase"/>
    <property type="match status" value="1"/>
</dbReference>
<dbReference type="GO" id="GO:0006152">
    <property type="term" value="P:purine nucleoside catabolic process"/>
    <property type="evidence" value="ECO:0007669"/>
    <property type="project" value="TreeGrafter"/>
</dbReference>
<accession>A0AA36E8P0</accession>
<dbReference type="InterPro" id="IPR001910">
    <property type="entry name" value="Inosine/uridine_hydrolase_dom"/>
</dbReference>
<organism evidence="5 6">
    <name type="scientific">Lactuca saligna</name>
    <name type="common">Willowleaf lettuce</name>
    <dbReference type="NCBI Taxonomy" id="75948"/>
    <lineage>
        <taxon>Eukaryota</taxon>
        <taxon>Viridiplantae</taxon>
        <taxon>Streptophyta</taxon>
        <taxon>Embryophyta</taxon>
        <taxon>Tracheophyta</taxon>
        <taxon>Spermatophyta</taxon>
        <taxon>Magnoliopsida</taxon>
        <taxon>eudicotyledons</taxon>
        <taxon>Gunneridae</taxon>
        <taxon>Pentapetalae</taxon>
        <taxon>asterids</taxon>
        <taxon>campanulids</taxon>
        <taxon>Asterales</taxon>
        <taxon>Asteraceae</taxon>
        <taxon>Cichorioideae</taxon>
        <taxon>Cichorieae</taxon>
        <taxon>Lactucinae</taxon>
        <taxon>Lactuca</taxon>
    </lineage>
</organism>
<dbReference type="Gene3D" id="3.90.245.10">
    <property type="entry name" value="Ribonucleoside hydrolase-like"/>
    <property type="match status" value="1"/>
</dbReference>
<dbReference type="PANTHER" id="PTHR12304">
    <property type="entry name" value="INOSINE-URIDINE PREFERRING NUCLEOSIDE HYDROLASE"/>
    <property type="match status" value="1"/>
</dbReference>
<keyword evidence="6" id="KW-1185">Reference proteome</keyword>
<evidence type="ECO:0000259" key="4">
    <source>
        <dbReference type="Pfam" id="PF01156"/>
    </source>
</evidence>
<evidence type="ECO:0000256" key="1">
    <source>
        <dbReference type="ARBA" id="ARBA00009176"/>
    </source>
</evidence>
<sequence>MLCANVHSDDAMEIFVALRSPKITVIGLTTIFGNVYTTLATRNALHLVARRSDIPIAEGSHVNYTAIQLDPTFPKNIGQIVLFCGAFAVDRSVNPTAETNDLGDEIPLK</sequence>